<name>A0A0F8XDF9_9ZZZZ</name>
<protein>
    <submittedName>
        <fullName evidence="1">Uncharacterized protein</fullName>
    </submittedName>
</protein>
<sequence>MTLRIIAGRLVSSATTIGSTAAPIPTTAATGRISIGITNKGAETLYIGGSDVTVVNGTPIEPSEKYPMDLAEKALVYGITASGNVDVRSLEGV</sequence>
<organism evidence="1">
    <name type="scientific">marine sediment metagenome</name>
    <dbReference type="NCBI Taxonomy" id="412755"/>
    <lineage>
        <taxon>unclassified sequences</taxon>
        <taxon>metagenomes</taxon>
        <taxon>ecological metagenomes</taxon>
    </lineage>
</organism>
<proteinExistence type="predicted"/>
<evidence type="ECO:0000313" key="1">
    <source>
        <dbReference type="EMBL" id="KKK67247.1"/>
    </source>
</evidence>
<reference evidence="1" key="1">
    <citation type="journal article" date="2015" name="Nature">
        <title>Complex archaea that bridge the gap between prokaryotes and eukaryotes.</title>
        <authorList>
            <person name="Spang A."/>
            <person name="Saw J.H."/>
            <person name="Jorgensen S.L."/>
            <person name="Zaremba-Niedzwiedzka K."/>
            <person name="Martijn J."/>
            <person name="Lind A.E."/>
            <person name="van Eijk R."/>
            <person name="Schleper C."/>
            <person name="Guy L."/>
            <person name="Ettema T.J."/>
        </authorList>
    </citation>
    <scope>NUCLEOTIDE SEQUENCE</scope>
</reference>
<dbReference type="EMBL" id="LAZR01059705">
    <property type="protein sequence ID" value="KKK67247.1"/>
    <property type="molecule type" value="Genomic_DNA"/>
</dbReference>
<gene>
    <name evidence="1" type="ORF">LCGC14_2955960</name>
</gene>
<dbReference type="AlphaFoldDB" id="A0A0F8XDF9"/>
<accession>A0A0F8XDF9</accession>
<comment type="caution">
    <text evidence="1">The sequence shown here is derived from an EMBL/GenBank/DDBJ whole genome shotgun (WGS) entry which is preliminary data.</text>
</comment>